<feature type="active site" description="Charge relay system" evidence="3">
    <location>
        <position position="234"/>
    </location>
</feature>
<dbReference type="Gene3D" id="3.40.50.10740">
    <property type="entry name" value="Class I glutamine amidotransferase-like"/>
    <property type="match status" value="1"/>
</dbReference>
<evidence type="ECO:0000313" key="8">
    <source>
        <dbReference type="Proteomes" id="UP000564836"/>
    </source>
</evidence>
<dbReference type="EMBL" id="CP088278">
    <property type="protein sequence ID" value="UGX89613.1"/>
    <property type="molecule type" value="Genomic_DNA"/>
</dbReference>
<dbReference type="SUPFAM" id="SSF141986">
    <property type="entry name" value="LD-carboxypeptidase A C-terminal domain-like"/>
    <property type="match status" value="1"/>
</dbReference>
<protein>
    <submittedName>
        <fullName evidence="6">LD-carboxypeptidase</fullName>
    </submittedName>
</protein>
<gene>
    <name evidence="7" type="ORF">G6321_00002465</name>
    <name evidence="6" type="ORF">G6321_53355</name>
</gene>
<dbReference type="InterPro" id="IPR040449">
    <property type="entry name" value="Peptidase_S66_N"/>
</dbReference>
<feature type="domain" description="LD-carboxypeptidase C-terminal" evidence="5">
    <location>
        <begin position="204"/>
        <end position="317"/>
    </location>
</feature>
<evidence type="ECO:0000256" key="2">
    <source>
        <dbReference type="ARBA" id="ARBA00022801"/>
    </source>
</evidence>
<feature type="domain" description="LD-carboxypeptidase N-terminal" evidence="4">
    <location>
        <begin position="19"/>
        <end position="137"/>
    </location>
</feature>
<keyword evidence="7" id="KW-0614">Plasmid</keyword>
<geneLocation type="plasmid" evidence="7 8">
    <name>pBb323S2a</name>
</geneLocation>
<feature type="active site" description="Nucleophile" evidence="3">
    <location>
        <position position="117"/>
    </location>
</feature>
<dbReference type="PANTHER" id="PTHR30237:SF6">
    <property type="entry name" value="CARBOXYPEPTIDASE YOCD-RELATED"/>
    <property type="match status" value="1"/>
</dbReference>
<dbReference type="InterPro" id="IPR029062">
    <property type="entry name" value="Class_I_gatase-like"/>
</dbReference>
<dbReference type="Pfam" id="PF02016">
    <property type="entry name" value="Peptidase_S66"/>
    <property type="match status" value="1"/>
</dbReference>
<reference evidence="7 8" key="1">
    <citation type="journal article" date="2017" name="Syst. Appl. Microbiol.">
        <title>Soybeans inoculated with root zone soils of Canadian native legumes harbour diverse and novel Bradyrhizobium spp. that possess agricultural potential.</title>
        <authorList>
            <person name="Bromfield E.S.P."/>
            <person name="Cloutier S."/>
            <person name="Tambong J.T."/>
            <person name="Tran Thi T.V."/>
        </authorList>
    </citation>
    <scope>NUCLEOTIDE SEQUENCE [LARGE SCALE GENOMIC DNA]</scope>
    <source>
        <strain evidence="7 8">323S2</strain>
    </source>
</reference>
<dbReference type="Gene3D" id="3.50.30.60">
    <property type="entry name" value="LD-carboxypeptidase A C-terminal domain-like"/>
    <property type="match status" value="1"/>
</dbReference>
<evidence type="ECO:0000313" key="6">
    <source>
        <dbReference type="EMBL" id="NYY96713.1"/>
    </source>
</evidence>
<organism evidence="6">
    <name type="scientific">Bradyrhizobium barranii subsp. barranii</name>
    <dbReference type="NCBI Taxonomy" id="2823807"/>
    <lineage>
        <taxon>Bacteria</taxon>
        <taxon>Pseudomonadati</taxon>
        <taxon>Pseudomonadota</taxon>
        <taxon>Alphaproteobacteria</taxon>
        <taxon>Hyphomicrobiales</taxon>
        <taxon>Nitrobacteraceae</taxon>
        <taxon>Bradyrhizobium</taxon>
        <taxon>Bradyrhizobium barranii</taxon>
    </lineage>
</organism>
<dbReference type="RefSeq" id="WP_026193427.1">
    <property type="nucleotide sequence ID" value="NZ_CP049700.1"/>
</dbReference>
<comment type="similarity">
    <text evidence="1">Belongs to the peptidase S66 family.</text>
</comment>
<dbReference type="InterPro" id="IPR027461">
    <property type="entry name" value="Carboxypeptidase_A_C_sf"/>
</dbReference>
<dbReference type="InterPro" id="IPR027478">
    <property type="entry name" value="LdcA_N"/>
</dbReference>
<dbReference type="SUPFAM" id="SSF52317">
    <property type="entry name" value="Class I glutamine amidotransferase-like"/>
    <property type="match status" value="1"/>
</dbReference>
<sequence>MSASHATYPPRLVQGAHLRVVAPSRSLSFITPSVRDRATQFLKSHGMHVSFGRHAAEMDSFQSTSVAARVSDLHEAFLDDSVTVILSAIGGYNSNQLLRHINFTLIERHPKIICGFSDTTTLTNSILAQAGLVTYSGPHFSTWGMKYGLEFSAENFLTCCMGSEPFELLASPEWSDDDWYIDQENRKWLPNEGYWVLNPGVAHGRLVGGHCRSLNALQGSDYWPSLLGSIVCLEETADITPRHFDRQLQSLILQPDFEGVRGVLIGRFQAASGMSRSILKRIVANKAELKGIPVVANLGFGHTSPIVTLPIGGEARIIAEDDTPRIWIDKH</sequence>
<dbReference type="EMBL" id="JACBFH010000004">
    <property type="protein sequence ID" value="NYY96713.1"/>
    <property type="molecule type" value="Genomic_DNA"/>
</dbReference>
<dbReference type="GeneID" id="92958907"/>
<evidence type="ECO:0000313" key="7">
    <source>
        <dbReference type="EMBL" id="UGX89613.1"/>
    </source>
</evidence>
<reference evidence="7 8" key="3">
    <citation type="journal article" date="2022" name="Int. J. Syst. Evol. Microbiol.">
        <title>Strains of Bradyrhizobium barranii sp. nov. associated with legumes native to Canada are symbionts of soybeans and belong to different subspecies (subsp. barranii subsp. nov. and subsp. apii subsp. nov.) and symbiovars (sv. glycinearum and sv. septentrionale).</title>
        <authorList>
            <person name="Bromfield E.S.P."/>
            <person name="Cloutier S."/>
            <person name="Wasai-Hara S."/>
            <person name="Minamisawa K."/>
        </authorList>
    </citation>
    <scope>NUCLEOTIDE SEQUENCE [LARGE SCALE GENOMIC DNA]</scope>
    <source>
        <strain evidence="7 8">323S2</strain>
        <plasmid evidence="8">pBb323S2a</plasmid>
    </source>
</reference>
<dbReference type="Proteomes" id="UP000564836">
    <property type="component" value="Plasmid pBb323S2a"/>
</dbReference>
<dbReference type="CDD" id="cd07062">
    <property type="entry name" value="Peptidase_S66_mccF_like"/>
    <property type="match status" value="1"/>
</dbReference>
<dbReference type="PANTHER" id="PTHR30237">
    <property type="entry name" value="MURAMOYLTETRAPEPTIDE CARBOXYPEPTIDASE"/>
    <property type="match status" value="1"/>
</dbReference>
<evidence type="ECO:0000256" key="1">
    <source>
        <dbReference type="ARBA" id="ARBA00010233"/>
    </source>
</evidence>
<feature type="active site" description="Charge relay system" evidence="3">
    <location>
        <position position="302"/>
    </location>
</feature>
<keyword evidence="6" id="KW-0645">Protease</keyword>
<dbReference type="AlphaFoldDB" id="A0A7Z0QLE9"/>
<evidence type="ECO:0000256" key="3">
    <source>
        <dbReference type="PIRSR" id="PIRSR028757-1"/>
    </source>
</evidence>
<name>A0A7Z0QLE9_9BRAD</name>
<evidence type="ECO:0000259" key="5">
    <source>
        <dbReference type="Pfam" id="PF17676"/>
    </source>
</evidence>
<dbReference type="GO" id="GO:0004180">
    <property type="term" value="F:carboxypeptidase activity"/>
    <property type="evidence" value="ECO:0007669"/>
    <property type="project" value="UniProtKB-KW"/>
</dbReference>
<dbReference type="PIRSF" id="PIRSF028757">
    <property type="entry name" value="LD-carboxypeptidase"/>
    <property type="match status" value="1"/>
</dbReference>
<dbReference type="InterPro" id="IPR003507">
    <property type="entry name" value="S66_fam"/>
</dbReference>
<accession>A0A7Z0QLE9</accession>
<keyword evidence="2" id="KW-0378">Hydrolase</keyword>
<reference evidence="6" key="2">
    <citation type="submission" date="2020-06" db="EMBL/GenBank/DDBJ databases">
        <title>Whole Genome Sequence of Bradyrhizobium sp. Strain 323S2.</title>
        <authorList>
            <person name="Bromfield E.S.P."/>
        </authorList>
    </citation>
    <scope>NUCLEOTIDE SEQUENCE [LARGE SCALE GENOMIC DNA]</scope>
    <source>
        <strain evidence="6">323S2</strain>
    </source>
</reference>
<proteinExistence type="inferred from homology"/>
<dbReference type="InterPro" id="IPR040921">
    <property type="entry name" value="Peptidase_S66C"/>
</dbReference>
<evidence type="ECO:0000259" key="4">
    <source>
        <dbReference type="Pfam" id="PF02016"/>
    </source>
</evidence>
<dbReference type="Pfam" id="PF17676">
    <property type="entry name" value="Peptidase_S66C"/>
    <property type="match status" value="1"/>
</dbReference>
<keyword evidence="6" id="KW-0121">Carboxypeptidase</keyword>